<sequence>MSEPTRLRALLRDWRTAVTTTASLCDEAPEPSALSIWEPIHLGVDEYGQPVRVILTYRNMLLAGEPGAGKSVGLNLPVGHAALSTDCDLWLFDGKLVELGLWRSCARRFVGPNLDDALSALGDLQAEMDRRYDLLDAQRRRKITPDDASTHGISPVVAVFDEVAYYSATVGAKAQREAFSVAVRDLVARGRAAGIIVVAATQRPSSDIIPTSLRDLFGYRWAFRCTTDSSSDIVLGAGWATRGHTAVAIAPEDKGVGLLLAEGGEPRRIKSAYLSDEQVYALAERAASLRHGHGSAA</sequence>
<dbReference type="RefSeq" id="WP_274187773.1">
    <property type="nucleotide sequence ID" value="NZ_BAABHN010000040.1"/>
</dbReference>
<reference evidence="6" key="1">
    <citation type="journal article" date="2019" name="Int. J. Syst. Evol. Microbiol.">
        <title>The Global Catalogue of Microorganisms (GCM) 10K type strain sequencing project: providing services to taxonomists for standard genome sequencing and annotation.</title>
        <authorList>
            <consortium name="The Broad Institute Genomics Platform"/>
            <consortium name="The Broad Institute Genome Sequencing Center for Infectious Disease"/>
            <person name="Wu L."/>
            <person name="Ma J."/>
        </authorList>
    </citation>
    <scope>NUCLEOTIDE SEQUENCE [LARGE SCALE GENOMIC DNA]</scope>
    <source>
        <strain evidence="6">CCUG 50347</strain>
    </source>
</reference>
<dbReference type="PANTHER" id="PTHR22683">
    <property type="entry name" value="SPORULATION PROTEIN RELATED"/>
    <property type="match status" value="1"/>
</dbReference>
<evidence type="ECO:0000313" key="6">
    <source>
        <dbReference type="Proteomes" id="UP001595909"/>
    </source>
</evidence>
<dbReference type="Pfam" id="PF01580">
    <property type="entry name" value="FtsK_SpoIIIE"/>
    <property type="match status" value="1"/>
</dbReference>
<feature type="binding site" evidence="3">
    <location>
        <begin position="64"/>
        <end position="71"/>
    </location>
    <ligand>
        <name>ATP</name>
        <dbReference type="ChEBI" id="CHEBI:30616"/>
    </ligand>
</feature>
<keyword evidence="1 3" id="KW-0547">Nucleotide-binding</keyword>
<gene>
    <name evidence="5" type="ORF">ACFPEL_19370</name>
</gene>
<dbReference type="Proteomes" id="UP001595909">
    <property type="component" value="Unassembled WGS sequence"/>
</dbReference>
<evidence type="ECO:0000313" key="5">
    <source>
        <dbReference type="EMBL" id="MFC4834581.1"/>
    </source>
</evidence>
<keyword evidence="6" id="KW-1185">Reference proteome</keyword>
<dbReference type="PANTHER" id="PTHR22683:SF41">
    <property type="entry name" value="DNA TRANSLOCASE FTSK"/>
    <property type="match status" value="1"/>
</dbReference>
<evidence type="ECO:0000259" key="4">
    <source>
        <dbReference type="PROSITE" id="PS50901"/>
    </source>
</evidence>
<feature type="domain" description="FtsK" evidence="4">
    <location>
        <begin position="48"/>
        <end position="232"/>
    </location>
</feature>
<organism evidence="5 6">
    <name type="scientific">Actinomycetospora chibensis</name>
    <dbReference type="NCBI Taxonomy" id="663606"/>
    <lineage>
        <taxon>Bacteria</taxon>
        <taxon>Bacillati</taxon>
        <taxon>Actinomycetota</taxon>
        <taxon>Actinomycetes</taxon>
        <taxon>Pseudonocardiales</taxon>
        <taxon>Pseudonocardiaceae</taxon>
        <taxon>Actinomycetospora</taxon>
    </lineage>
</organism>
<evidence type="ECO:0000256" key="2">
    <source>
        <dbReference type="ARBA" id="ARBA00022840"/>
    </source>
</evidence>
<accession>A0ABV9RK30</accession>
<comment type="caution">
    <text evidence="5">The sequence shown here is derived from an EMBL/GenBank/DDBJ whole genome shotgun (WGS) entry which is preliminary data.</text>
</comment>
<proteinExistence type="predicted"/>
<dbReference type="SUPFAM" id="SSF52540">
    <property type="entry name" value="P-loop containing nucleoside triphosphate hydrolases"/>
    <property type="match status" value="1"/>
</dbReference>
<dbReference type="InterPro" id="IPR002543">
    <property type="entry name" value="FtsK_dom"/>
</dbReference>
<evidence type="ECO:0000256" key="3">
    <source>
        <dbReference type="PROSITE-ProRule" id="PRU00289"/>
    </source>
</evidence>
<dbReference type="PROSITE" id="PS50901">
    <property type="entry name" value="FTSK"/>
    <property type="match status" value="1"/>
</dbReference>
<name>A0ABV9RK30_9PSEU</name>
<dbReference type="InterPro" id="IPR027417">
    <property type="entry name" value="P-loop_NTPase"/>
</dbReference>
<dbReference type="Gene3D" id="3.40.50.300">
    <property type="entry name" value="P-loop containing nucleotide triphosphate hydrolases"/>
    <property type="match status" value="1"/>
</dbReference>
<dbReference type="EMBL" id="JBHSIM010000040">
    <property type="protein sequence ID" value="MFC4834581.1"/>
    <property type="molecule type" value="Genomic_DNA"/>
</dbReference>
<keyword evidence="2 3" id="KW-0067">ATP-binding</keyword>
<dbReference type="InterPro" id="IPR050206">
    <property type="entry name" value="FtsK/SpoIIIE/SftA"/>
</dbReference>
<evidence type="ECO:0000256" key="1">
    <source>
        <dbReference type="ARBA" id="ARBA00022741"/>
    </source>
</evidence>
<protein>
    <submittedName>
        <fullName evidence="5">FtsK/SpoIIIE domain-containing protein</fullName>
    </submittedName>
</protein>